<proteinExistence type="predicted"/>
<feature type="region of interest" description="Disordered" evidence="1">
    <location>
        <begin position="37"/>
        <end position="56"/>
    </location>
</feature>
<gene>
    <name evidence="2" type="ORF">BT62DRAFT_1005380</name>
</gene>
<feature type="region of interest" description="Disordered" evidence="1">
    <location>
        <begin position="1"/>
        <end position="28"/>
    </location>
</feature>
<dbReference type="RefSeq" id="XP_043040479.1">
    <property type="nucleotide sequence ID" value="XM_043177146.1"/>
</dbReference>
<comment type="caution">
    <text evidence="2">The sequence shown here is derived from an EMBL/GenBank/DDBJ whole genome shotgun (WGS) entry which is preliminary data.</text>
</comment>
<dbReference type="AlphaFoldDB" id="A0A9P7VU39"/>
<evidence type="ECO:0000256" key="1">
    <source>
        <dbReference type="SAM" id="MobiDB-lite"/>
    </source>
</evidence>
<evidence type="ECO:0000313" key="3">
    <source>
        <dbReference type="Proteomes" id="UP000812287"/>
    </source>
</evidence>
<reference evidence="2" key="1">
    <citation type="submission" date="2020-11" db="EMBL/GenBank/DDBJ databases">
        <title>Adaptations for nitrogen fixation in a non-lichenized fungal sporocarp promotes dispersal by wood-feeding termites.</title>
        <authorList>
            <consortium name="DOE Joint Genome Institute"/>
            <person name="Koch R.A."/>
            <person name="Yoon G."/>
            <person name="Arayal U."/>
            <person name="Lail K."/>
            <person name="Amirebrahimi M."/>
            <person name="Labutti K."/>
            <person name="Lipzen A."/>
            <person name="Riley R."/>
            <person name="Barry K."/>
            <person name="Henrissat B."/>
            <person name="Grigoriev I.V."/>
            <person name="Herr J.R."/>
            <person name="Aime M.C."/>
        </authorList>
    </citation>
    <scope>NUCLEOTIDE SEQUENCE</scope>
    <source>
        <strain evidence="2">MCA 3950</strain>
    </source>
</reference>
<accession>A0A9P7VU39</accession>
<evidence type="ECO:0000313" key="2">
    <source>
        <dbReference type="EMBL" id="KAG7446979.1"/>
    </source>
</evidence>
<protein>
    <submittedName>
        <fullName evidence="2">Uncharacterized protein</fullName>
    </submittedName>
</protein>
<dbReference type="Proteomes" id="UP000812287">
    <property type="component" value="Unassembled WGS sequence"/>
</dbReference>
<name>A0A9P7VU39_9AGAR</name>
<sequence length="75" mass="8476">MTVDYLTSSYMTSPNSDEQPTSPQKPGLAARIRRMVKKKQEDNTPPDLETSTLASQEDTGSLYQMWSSMAKTRIF</sequence>
<dbReference type="EMBL" id="MU250533">
    <property type="protein sequence ID" value="KAG7446979.1"/>
    <property type="molecule type" value="Genomic_DNA"/>
</dbReference>
<keyword evidence="3" id="KW-1185">Reference proteome</keyword>
<organism evidence="2 3">
    <name type="scientific">Guyanagaster necrorhizus</name>
    <dbReference type="NCBI Taxonomy" id="856835"/>
    <lineage>
        <taxon>Eukaryota</taxon>
        <taxon>Fungi</taxon>
        <taxon>Dikarya</taxon>
        <taxon>Basidiomycota</taxon>
        <taxon>Agaricomycotina</taxon>
        <taxon>Agaricomycetes</taxon>
        <taxon>Agaricomycetidae</taxon>
        <taxon>Agaricales</taxon>
        <taxon>Marasmiineae</taxon>
        <taxon>Physalacriaceae</taxon>
        <taxon>Guyanagaster</taxon>
    </lineage>
</organism>
<feature type="compositionally biased region" description="Polar residues" evidence="1">
    <location>
        <begin position="1"/>
        <end position="24"/>
    </location>
</feature>
<dbReference type="GeneID" id="66099433"/>